<dbReference type="EMBL" id="CAFBNA010000008">
    <property type="protein sequence ID" value="CAB4921410.1"/>
    <property type="molecule type" value="Genomic_DNA"/>
</dbReference>
<accession>A0A6J7HWL5</accession>
<organism evidence="2">
    <name type="scientific">freshwater metagenome</name>
    <dbReference type="NCBI Taxonomy" id="449393"/>
    <lineage>
        <taxon>unclassified sequences</taxon>
        <taxon>metagenomes</taxon>
        <taxon>ecological metagenomes</taxon>
    </lineage>
</organism>
<dbReference type="AlphaFoldDB" id="A0A6J7HWL5"/>
<name>A0A6J7HWL5_9ZZZZ</name>
<protein>
    <submittedName>
        <fullName evidence="2">Unannotated protein</fullName>
    </submittedName>
</protein>
<feature type="region of interest" description="Disordered" evidence="1">
    <location>
        <begin position="24"/>
        <end position="49"/>
    </location>
</feature>
<evidence type="ECO:0000256" key="1">
    <source>
        <dbReference type="SAM" id="MobiDB-lite"/>
    </source>
</evidence>
<reference evidence="2" key="1">
    <citation type="submission" date="2020-05" db="EMBL/GenBank/DDBJ databases">
        <authorList>
            <person name="Chiriac C."/>
            <person name="Salcher M."/>
            <person name="Ghai R."/>
            <person name="Kavagutti S V."/>
        </authorList>
    </citation>
    <scope>NUCLEOTIDE SEQUENCE</scope>
</reference>
<proteinExistence type="predicted"/>
<gene>
    <name evidence="2" type="ORF">UFOPK3708_00276</name>
</gene>
<sequence length="92" mass="10038">MLKELSRLGETGFKHHFPHVAMDMVNPGAARPSSPNGSEERHAVPDFDDPITWAEASEQLAYHRGRKDHKAAMFANDSIAVARSLVGMALGV</sequence>
<evidence type="ECO:0000313" key="2">
    <source>
        <dbReference type="EMBL" id="CAB4921410.1"/>
    </source>
</evidence>